<evidence type="ECO:0000313" key="1">
    <source>
        <dbReference type="Proteomes" id="UP000887580"/>
    </source>
</evidence>
<name>A0AC35FZ52_9BILA</name>
<reference evidence="2" key="1">
    <citation type="submission" date="2022-11" db="UniProtKB">
        <authorList>
            <consortium name="WormBaseParasite"/>
        </authorList>
    </citation>
    <scope>IDENTIFICATION</scope>
</reference>
<accession>A0AC35FZ52</accession>
<dbReference type="Proteomes" id="UP000887580">
    <property type="component" value="Unplaced"/>
</dbReference>
<protein>
    <submittedName>
        <fullName evidence="2">Secreted protein</fullName>
    </submittedName>
</protein>
<sequence length="136" mass="15645">MLLFFLISLISLNFAISQNNVNYYNTLIKWERRELTCESSKDGKTPGPCLLYYKNDSVGVPAKCRLITNSRQSCDIDCKGADRDSVISKTPNNNHKCVRFYSYNSEIEQLTGKWNMWRSDACMLEKISLEVHCGFP</sequence>
<evidence type="ECO:0000313" key="2">
    <source>
        <dbReference type="WBParaSite" id="PS1159_v2.g22376.t1"/>
    </source>
</evidence>
<dbReference type="WBParaSite" id="PS1159_v2.g22376.t1">
    <property type="protein sequence ID" value="PS1159_v2.g22376.t1"/>
    <property type="gene ID" value="PS1159_v2.g22376"/>
</dbReference>
<organism evidence="1 2">
    <name type="scientific">Panagrolaimus sp. PS1159</name>
    <dbReference type="NCBI Taxonomy" id="55785"/>
    <lineage>
        <taxon>Eukaryota</taxon>
        <taxon>Metazoa</taxon>
        <taxon>Ecdysozoa</taxon>
        <taxon>Nematoda</taxon>
        <taxon>Chromadorea</taxon>
        <taxon>Rhabditida</taxon>
        <taxon>Tylenchina</taxon>
        <taxon>Panagrolaimomorpha</taxon>
        <taxon>Panagrolaimoidea</taxon>
        <taxon>Panagrolaimidae</taxon>
        <taxon>Panagrolaimus</taxon>
    </lineage>
</organism>
<proteinExistence type="predicted"/>